<sequence>MVRKKDSNTGKGIASSSRQEVEEEIVEVSENDSMSEDSDEDSAPLESRTGKREKRRKRRTPEEMEADTKLDWVSRYRTEVSKVNGKSAGGALAMIAISSFNLKIKVCSS</sequence>
<feature type="compositionally biased region" description="Acidic residues" evidence="1">
    <location>
        <begin position="21"/>
        <end position="43"/>
    </location>
</feature>
<evidence type="ECO:0000313" key="3">
    <source>
        <dbReference type="Proteomes" id="UP000823749"/>
    </source>
</evidence>
<dbReference type="EMBL" id="JACTNZ010000001">
    <property type="protein sequence ID" value="KAG5565812.1"/>
    <property type="molecule type" value="Genomic_DNA"/>
</dbReference>
<protein>
    <submittedName>
        <fullName evidence="2">Uncharacterized protein</fullName>
    </submittedName>
</protein>
<dbReference type="Proteomes" id="UP000823749">
    <property type="component" value="Chromosome 1"/>
</dbReference>
<organism evidence="2 3">
    <name type="scientific">Rhododendron griersonianum</name>
    <dbReference type="NCBI Taxonomy" id="479676"/>
    <lineage>
        <taxon>Eukaryota</taxon>
        <taxon>Viridiplantae</taxon>
        <taxon>Streptophyta</taxon>
        <taxon>Embryophyta</taxon>
        <taxon>Tracheophyta</taxon>
        <taxon>Spermatophyta</taxon>
        <taxon>Magnoliopsida</taxon>
        <taxon>eudicotyledons</taxon>
        <taxon>Gunneridae</taxon>
        <taxon>Pentapetalae</taxon>
        <taxon>asterids</taxon>
        <taxon>Ericales</taxon>
        <taxon>Ericaceae</taxon>
        <taxon>Ericoideae</taxon>
        <taxon>Rhodoreae</taxon>
        <taxon>Rhododendron</taxon>
    </lineage>
</organism>
<reference evidence="2" key="1">
    <citation type="submission" date="2020-08" db="EMBL/GenBank/DDBJ databases">
        <title>Plant Genome Project.</title>
        <authorList>
            <person name="Zhang R.-G."/>
        </authorList>
    </citation>
    <scope>NUCLEOTIDE SEQUENCE</scope>
    <source>
        <strain evidence="2">WSP0</strain>
        <tissue evidence="2">Leaf</tissue>
    </source>
</reference>
<name>A0AAV6LPY6_9ERIC</name>
<dbReference type="AlphaFoldDB" id="A0AAV6LPY6"/>
<evidence type="ECO:0000313" key="2">
    <source>
        <dbReference type="EMBL" id="KAG5565812.1"/>
    </source>
</evidence>
<accession>A0AAV6LPY6</accession>
<evidence type="ECO:0000256" key="1">
    <source>
        <dbReference type="SAM" id="MobiDB-lite"/>
    </source>
</evidence>
<feature type="region of interest" description="Disordered" evidence="1">
    <location>
        <begin position="1"/>
        <end position="66"/>
    </location>
</feature>
<proteinExistence type="predicted"/>
<comment type="caution">
    <text evidence="2">The sequence shown here is derived from an EMBL/GenBank/DDBJ whole genome shotgun (WGS) entry which is preliminary data.</text>
</comment>
<keyword evidence="3" id="KW-1185">Reference proteome</keyword>
<gene>
    <name evidence="2" type="ORF">RHGRI_001665</name>
</gene>